<dbReference type="OrthoDB" id="26681at2759"/>
<keyword evidence="1" id="KW-0732">Signal</keyword>
<proteinExistence type="predicted"/>
<dbReference type="AlphaFoldDB" id="A0A7J7LLN0"/>
<evidence type="ECO:0000313" key="2">
    <source>
        <dbReference type="EMBL" id="KAF6143575.1"/>
    </source>
</evidence>
<gene>
    <name evidence="2" type="ORF">GIB67_029744</name>
</gene>
<evidence type="ECO:0000313" key="3">
    <source>
        <dbReference type="Proteomes" id="UP000541444"/>
    </source>
</evidence>
<accession>A0A7J7LLN0</accession>
<evidence type="ECO:0000256" key="1">
    <source>
        <dbReference type="SAM" id="SignalP"/>
    </source>
</evidence>
<name>A0A7J7LLN0_9MAGN</name>
<comment type="caution">
    <text evidence="2">The sequence shown here is derived from an EMBL/GenBank/DDBJ whole genome shotgun (WGS) entry which is preliminary data.</text>
</comment>
<organism evidence="2 3">
    <name type="scientific">Kingdonia uniflora</name>
    <dbReference type="NCBI Taxonomy" id="39325"/>
    <lineage>
        <taxon>Eukaryota</taxon>
        <taxon>Viridiplantae</taxon>
        <taxon>Streptophyta</taxon>
        <taxon>Embryophyta</taxon>
        <taxon>Tracheophyta</taxon>
        <taxon>Spermatophyta</taxon>
        <taxon>Magnoliopsida</taxon>
        <taxon>Ranunculales</taxon>
        <taxon>Circaeasteraceae</taxon>
        <taxon>Kingdonia</taxon>
    </lineage>
</organism>
<keyword evidence="3" id="KW-1185">Reference proteome</keyword>
<dbReference type="EMBL" id="JACGCM010002205">
    <property type="protein sequence ID" value="KAF6143575.1"/>
    <property type="molecule type" value="Genomic_DNA"/>
</dbReference>
<sequence length="129" mass="14689">MFSVLSLILVFWIFVNALQQNILYAFKKILVSLPALLRVFREEGIWDLIFSENFFYFGPSLEELPGEFGTCIAGVLRQSELCSTRNPPNNQLKFNEVKNLQIEIISFVEYVATISGNSHNLVCSSSFTI</sequence>
<reference evidence="2 3" key="1">
    <citation type="journal article" date="2020" name="IScience">
        <title>Genome Sequencing of the Endangered Kingdonia uniflora (Circaeasteraceae, Ranunculales) Reveals Potential Mechanisms of Evolutionary Specialization.</title>
        <authorList>
            <person name="Sun Y."/>
            <person name="Deng T."/>
            <person name="Zhang A."/>
            <person name="Moore M.J."/>
            <person name="Landis J.B."/>
            <person name="Lin N."/>
            <person name="Zhang H."/>
            <person name="Zhang X."/>
            <person name="Huang J."/>
            <person name="Zhang X."/>
            <person name="Sun H."/>
            <person name="Wang H."/>
        </authorList>
    </citation>
    <scope>NUCLEOTIDE SEQUENCE [LARGE SCALE GENOMIC DNA]</scope>
    <source>
        <strain evidence="2">TB1705</strain>
        <tissue evidence="2">Leaf</tissue>
    </source>
</reference>
<feature type="chain" id="PRO_5029443175" evidence="1">
    <location>
        <begin position="18"/>
        <end position="129"/>
    </location>
</feature>
<feature type="signal peptide" evidence="1">
    <location>
        <begin position="1"/>
        <end position="17"/>
    </location>
</feature>
<protein>
    <submittedName>
        <fullName evidence="2">Uncharacterized protein</fullName>
    </submittedName>
</protein>
<dbReference type="Proteomes" id="UP000541444">
    <property type="component" value="Unassembled WGS sequence"/>
</dbReference>